<name>A0AAV4EVK2_9GAST</name>
<gene>
    <name evidence="2" type="ORF">ElyMa_000183900</name>
</gene>
<sequence length="104" mass="11805">MPLWSCSPNRRREDSMAHTIQLADPIGARVPLSGVAPAQQPWGWLSASPCWARWWVGRPGCRNKEQHMDNSNKSQEVKRSRTAGGTKRGIENIFSVLPSYKRYI</sequence>
<organism evidence="2 3">
    <name type="scientific">Elysia marginata</name>
    <dbReference type="NCBI Taxonomy" id="1093978"/>
    <lineage>
        <taxon>Eukaryota</taxon>
        <taxon>Metazoa</taxon>
        <taxon>Spiralia</taxon>
        <taxon>Lophotrochozoa</taxon>
        <taxon>Mollusca</taxon>
        <taxon>Gastropoda</taxon>
        <taxon>Heterobranchia</taxon>
        <taxon>Euthyneura</taxon>
        <taxon>Panpulmonata</taxon>
        <taxon>Sacoglossa</taxon>
        <taxon>Placobranchoidea</taxon>
        <taxon>Plakobranchidae</taxon>
        <taxon>Elysia</taxon>
    </lineage>
</organism>
<feature type="compositionally biased region" description="Basic and acidic residues" evidence="1">
    <location>
        <begin position="62"/>
        <end position="79"/>
    </location>
</feature>
<comment type="caution">
    <text evidence="2">The sequence shown here is derived from an EMBL/GenBank/DDBJ whole genome shotgun (WGS) entry which is preliminary data.</text>
</comment>
<keyword evidence="3" id="KW-1185">Reference proteome</keyword>
<dbReference type="Proteomes" id="UP000762676">
    <property type="component" value="Unassembled WGS sequence"/>
</dbReference>
<dbReference type="AlphaFoldDB" id="A0AAV4EVK2"/>
<accession>A0AAV4EVK2</accession>
<protein>
    <submittedName>
        <fullName evidence="2">Uncharacterized protein</fullName>
    </submittedName>
</protein>
<evidence type="ECO:0000313" key="2">
    <source>
        <dbReference type="EMBL" id="GFR64680.1"/>
    </source>
</evidence>
<evidence type="ECO:0000313" key="3">
    <source>
        <dbReference type="Proteomes" id="UP000762676"/>
    </source>
</evidence>
<evidence type="ECO:0000256" key="1">
    <source>
        <dbReference type="SAM" id="MobiDB-lite"/>
    </source>
</evidence>
<feature type="region of interest" description="Disordered" evidence="1">
    <location>
        <begin position="62"/>
        <end position="85"/>
    </location>
</feature>
<dbReference type="EMBL" id="BMAT01000355">
    <property type="protein sequence ID" value="GFR64680.1"/>
    <property type="molecule type" value="Genomic_DNA"/>
</dbReference>
<reference evidence="2 3" key="1">
    <citation type="journal article" date="2021" name="Elife">
        <title>Chloroplast acquisition without the gene transfer in kleptoplastic sea slugs, Plakobranchus ocellatus.</title>
        <authorList>
            <person name="Maeda T."/>
            <person name="Takahashi S."/>
            <person name="Yoshida T."/>
            <person name="Shimamura S."/>
            <person name="Takaki Y."/>
            <person name="Nagai Y."/>
            <person name="Toyoda A."/>
            <person name="Suzuki Y."/>
            <person name="Arimoto A."/>
            <person name="Ishii H."/>
            <person name="Satoh N."/>
            <person name="Nishiyama T."/>
            <person name="Hasebe M."/>
            <person name="Maruyama T."/>
            <person name="Minagawa J."/>
            <person name="Obokata J."/>
            <person name="Shigenobu S."/>
        </authorList>
    </citation>
    <scope>NUCLEOTIDE SEQUENCE [LARGE SCALE GENOMIC DNA]</scope>
</reference>
<proteinExistence type="predicted"/>